<keyword evidence="4 7" id="KW-0812">Transmembrane</keyword>
<evidence type="ECO:0000313" key="10">
    <source>
        <dbReference type="Proteomes" id="UP000238956"/>
    </source>
</evidence>
<evidence type="ECO:0000256" key="6">
    <source>
        <dbReference type="ARBA" id="ARBA00023136"/>
    </source>
</evidence>
<organism evidence="9 10">
    <name type="scientific">Streptococcus pluranimalium</name>
    <dbReference type="NCBI Taxonomy" id="82348"/>
    <lineage>
        <taxon>Bacteria</taxon>
        <taxon>Bacillati</taxon>
        <taxon>Bacillota</taxon>
        <taxon>Bacilli</taxon>
        <taxon>Lactobacillales</taxon>
        <taxon>Streptococcaceae</taxon>
        <taxon>Streptococcus</taxon>
    </lineage>
</organism>
<dbReference type="InterPro" id="IPR047692">
    <property type="entry name" value="T4P_ComGB"/>
</dbReference>
<feature type="transmembrane region" description="Helical" evidence="7">
    <location>
        <begin position="308"/>
        <end position="330"/>
    </location>
</feature>
<dbReference type="KEGG" id="splr:C0J00_00790"/>
<keyword evidence="3" id="KW-1003">Cell membrane</keyword>
<feature type="domain" description="Type II secretion system protein GspF" evidence="8">
    <location>
        <begin position="211"/>
        <end position="331"/>
    </location>
</feature>
<dbReference type="InterPro" id="IPR018076">
    <property type="entry name" value="T2SS_GspF_dom"/>
</dbReference>
<dbReference type="NCBIfam" id="NF041012">
    <property type="entry name" value="T4P_ComGB"/>
    <property type="match status" value="1"/>
</dbReference>
<comment type="subcellular location">
    <subcellularLocation>
        <location evidence="1">Cell membrane</location>
        <topology evidence="1">Multi-pass membrane protein</topology>
    </subcellularLocation>
</comment>
<accession>A0A2L0D751</accession>
<dbReference type="InterPro" id="IPR003004">
    <property type="entry name" value="GspF/PilC"/>
</dbReference>
<protein>
    <submittedName>
        <fullName evidence="9">Competence protein CglB</fullName>
    </submittedName>
</protein>
<proteinExistence type="inferred from homology"/>
<dbReference type="GO" id="GO:0005886">
    <property type="term" value="C:plasma membrane"/>
    <property type="evidence" value="ECO:0007669"/>
    <property type="project" value="UniProtKB-SubCell"/>
</dbReference>
<dbReference type="EMBL" id="CP025536">
    <property type="protein sequence ID" value="AUW97490.1"/>
    <property type="molecule type" value="Genomic_DNA"/>
</dbReference>
<reference evidence="9 10" key="1">
    <citation type="submission" date="2017-12" db="EMBL/GenBank/DDBJ databases">
        <authorList>
            <person name="Hurst M.R.H."/>
        </authorList>
    </citation>
    <scope>NUCLEOTIDE SEQUENCE [LARGE SCALE GENOMIC DNA]</scope>
    <source>
        <strain evidence="9 10">TH11417</strain>
    </source>
</reference>
<dbReference type="AlphaFoldDB" id="A0A2L0D751"/>
<evidence type="ECO:0000256" key="3">
    <source>
        <dbReference type="ARBA" id="ARBA00022475"/>
    </source>
</evidence>
<evidence type="ECO:0000256" key="2">
    <source>
        <dbReference type="ARBA" id="ARBA00005745"/>
    </source>
</evidence>
<dbReference type="PANTHER" id="PTHR30012">
    <property type="entry name" value="GENERAL SECRETION PATHWAY PROTEIN"/>
    <property type="match status" value="1"/>
</dbReference>
<keyword evidence="10" id="KW-1185">Reference proteome</keyword>
<feature type="transmembrane region" description="Helical" evidence="7">
    <location>
        <begin position="157"/>
        <end position="177"/>
    </location>
</feature>
<reference evidence="9 10" key="2">
    <citation type="submission" date="2018-02" db="EMBL/GenBank/DDBJ databases">
        <title>Whole genome sequencing analysis of Streptococcus pluranimalium isolated from cattle infected mastitis in China.</title>
        <authorList>
            <person name="Zhang J.-R."/>
            <person name="Hu G.-Z."/>
        </authorList>
    </citation>
    <scope>NUCLEOTIDE SEQUENCE [LARGE SCALE GENOMIC DNA]</scope>
    <source>
        <strain evidence="9 10">TH11417</strain>
    </source>
</reference>
<dbReference type="Gene3D" id="1.20.81.30">
    <property type="entry name" value="Type II secretion system (T2SS), domain F"/>
    <property type="match status" value="2"/>
</dbReference>
<evidence type="ECO:0000256" key="4">
    <source>
        <dbReference type="ARBA" id="ARBA00022692"/>
    </source>
</evidence>
<dbReference type="Pfam" id="PF00482">
    <property type="entry name" value="T2SSF"/>
    <property type="match status" value="2"/>
</dbReference>
<gene>
    <name evidence="9" type="ORF">C0J00_00790</name>
</gene>
<dbReference type="PRINTS" id="PR00812">
    <property type="entry name" value="BCTERIALGSPF"/>
</dbReference>
<feature type="domain" description="Type II secretion system protein GspF" evidence="8">
    <location>
        <begin position="25"/>
        <end position="143"/>
    </location>
</feature>
<dbReference type="Proteomes" id="UP000238956">
    <property type="component" value="Chromosome"/>
</dbReference>
<evidence type="ECO:0000313" key="9">
    <source>
        <dbReference type="EMBL" id="AUW97490.1"/>
    </source>
</evidence>
<keyword evidence="6 7" id="KW-0472">Membrane</keyword>
<feature type="transmembrane region" description="Helical" evidence="7">
    <location>
        <begin position="116"/>
        <end position="137"/>
    </location>
</feature>
<sequence length="339" mass="38598">MKQDISLRSRLKPRVLAIQKQVKIIKLFNTLLSSGFNLPETVDFLKRSQLIPDKQVQIMYETLLAGFGLPVLMKNLGFSDTVVTQLSLAETHGNSQKTLSKIENYLRQVSSVKKKLVEVGSYPIVLLVFLVLIMLGLKHYLLPQLAEGNTATAILEYFPQFFLGGLFLSAILIFLAVRMAPKVEALRLYRFLSSLPFLGSLIQVYLTAYYAREWGNLLGQGVEMTRVVSLMQEQESRLFVSIGRDMQAALLAGQSFHAKVLEYPFFLKELSLIIEYGNAKGHLGQELEVFSEELWEQFFYRVNRAMQLVQPLIFVMVALMIVMIYAAMLLPMYQSMEVM</sequence>
<evidence type="ECO:0000256" key="7">
    <source>
        <dbReference type="SAM" id="Phobius"/>
    </source>
</evidence>
<dbReference type="OrthoDB" id="2294348at2"/>
<name>A0A2L0D751_9STRE</name>
<evidence type="ECO:0000259" key="8">
    <source>
        <dbReference type="Pfam" id="PF00482"/>
    </source>
</evidence>
<keyword evidence="5 7" id="KW-1133">Transmembrane helix</keyword>
<feature type="transmembrane region" description="Helical" evidence="7">
    <location>
        <begin position="189"/>
        <end position="211"/>
    </location>
</feature>
<dbReference type="InterPro" id="IPR042094">
    <property type="entry name" value="T2SS_GspF_sf"/>
</dbReference>
<evidence type="ECO:0000256" key="5">
    <source>
        <dbReference type="ARBA" id="ARBA00022989"/>
    </source>
</evidence>
<comment type="similarity">
    <text evidence="2">Belongs to the GSP F family.</text>
</comment>
<evidence type="ECO:0000256" key="1">
    <source>
        <dbReference type="ARBA" id="ARBA00004651"/>
    </source>
</evidence>
<dbReference type="PANTHER" id="PTHR30012:SF0">
    <property type="entry name" value="TYPE II SECRETION SYSTEM PROTEIN F-RELATED"/>
    <property type="match status" value="1"/>
</dbReference>